<keyword evidence="3" id="KW-0175">Coiled coil</keyword>
<evidence type="ECO:0000256" key="4">
    <source>
        <dbReference type="ARBA" id="ARBA00023242"/>
    </source>
</evidence>
<name>A0A286UQP0_9AGAM</name>
<dbReference type="OrthoDB" id="431825at2759"/>
<evidence type="ECO:0000256" key="3">
    <source>
        <dbReference type="ARBA" id="ARBA00023054"/>
    </source>
</evidence>
<feature type="compositionally biased region" description="Acidic residues" evidence="5">
    <location>
        <begin position="201"/>
        <end position="216"/>
    </location>
</feature>
<feature type="compositionally biased region" description="Low complexity" evidence="5">
    <location>
        <begin position="415"/>
        <end position="431"/>
    </location>
</feature>
<dbReference type="InterPro" id="IPR039754">
    <property type="entry name" value="Esf1"/>
</dbReference>
<dbReference type="STRING" id="2282107.A0A286UQP0"/>
<feature type="region of interest" description="Disordered" evidence="5">
    <location>
        <begin position="253"/>
        <end position="289"/>
    </location>
</feature>
<dbReference type="InterPro" id="IPR056750">
    <property type="entry name" value="RRM_ESF1"/>
</dbReference>
<dbReference type="InterPro" id="IPR012580">
    <property type="entry name" value="NUC153"/>
</dbReference>
<keyword evidence="4" id="KW-0539">Nucleus</keyword>
<dbReference type="PANTHER" id="PTHR12202">
    <property type="entry name" value="ESF1 HOMOLOG"/>
    <property type="match status" value="1"/>
</dbReference>
<comment type="subcellular location">
    <subcellularLocation>
        <location evidence="1">Nucleus</location>
        <location evidence="1">Nucleolus</location>
    </subcellularLocation>
</comment>
<dbReference type="InParanoid" id="A0A286UQP0"/>
<organism evidence="8 9">
    <name type="scientific">Pyrrhoderma noxium</name>
    <dbReference type="NCBI Taxonomy" id="2282107"/>
    <lineage>
        <taxon>Eukaryota</taxon>
        <taxon>Fungi</taxon>
        <taxon>Dikarya</taxon>
        <taxon>Basidiomycota</taxon>
        <taxon>Agaricomycotina</taxon>
        <taxon>Agaricomycetes</taxon>
        <taxon>Hymenochaetales</taxon>
        <taxon>Hymenochaetaceae</taxon>
        <taxon>Pyrrhoderma</taxon>
    </lineage>
</organism>
<feature type="compositionally biased region" description="Basic and acidic residues" evidence="5">
    <location>
        <begin position="840"/>
        <end position="852"/>
    </location>
</feature>
<feature type="compositionally biased region" description="Basic and acidic residues" evidence="5">
    <location>
        <begin position="1"/>
        <end position="15"/>
    </location>
</feature>
<feature type="compositionally biased region" description="Basic and acidic residues" evidence="5">
    <location>
        <begin position="792"/>
        <end position="810"/>
    </location>
</feature>
<keyword evidence="9" id="KW-1185">Reference proteome</keyword>
<feature type="region of interest" description="Disordered" evidence="5">
    <location>
        <begin position="452"/>
        <end position="755"/>
    </location>
</feature>
<feature type="compositionally biased region" description="Basic and acidic residues" evidence="5">
    <location>
        <begin position="51"/>
        <end position="103"/>
    </location>
</feature>
<dbReference type="Pfam" id="PF08159">
    <property type="entry name" value="NUC153"/>
    <property type="match status" value="1"/>
</dbReference>
<dbReference type="EMBL" id="NBII01000002">
    <property type="protein sequence ID" value="PAV21918.1"/>
    <property type="molecule type" value="Genomic_DNA"/>
</dbReference>
<proteinExistence type="inferred from homology"/>
<dbReference type="AlphaFoldDB" id="A0A286UQP0"/>
<accession>A0A286UQP0</accession>
<comment type="caution">
    <text evidence="8">The sequence shown here is derived from an EMBL/GenBank/DDBJ whole genome shotgun (WGS) entry which is preliminary data.</text>
</comment>
<evidence type="ECO:0000259" key="7">
    <source>
        <dbReference type="Pfam" id="PF25121"/>
    </source>
</evidence>
<evidence type="ECO:0000256" key="5">
    <source>
        <dbReference type="SAM" id="MobiDB-lite"/>
    </source>
</evidence>
<feature type="compositionally biased region" description="Basic and acidic residues" evidence="5">
    <location>
        <begin position="26"/>
        <end position="42"/>
    </location>
</feature>
<feature type="region of interest" description="Disordered" evidence="5">
    <location>
        <begin position="1"/>
        <end position="181"/>
    </location>
</feature>
<evidence type="ECO:0000256" key="1">
    <source>
        <dbReference type="ARBA" id="ARBA00004604"/>
    </source>
</evidence>
<feature type="domain" description="NUC153" evidence="6">
    <location>
        <begin position="761"/>
        <end position="788"/>
    </location>
</feature>
<feature type="region of interest" description="Disordered" evidence="5">
    <location>
        <begin position="792"/>
        <end position="859"/>
    </location>
</feature>
<evidence type="ECO:0000259" key="6">
    <source>
        <dbReference type="Pfam" id="PF08159"/>
    </source>
</evidence>
<protein>
    <submittedName>
        <fullName evidence="8">Pre-rRNA-processing ESF1</fullName>
    </submittedName>
</protein>
<dbReference type="GO" id="GO:0006364">
    <property type="term" value="P:rRNA processing"/>
    <property type="evidence" value="ECO:0007669"/>
    <property type="project" value="InterPro"/>
</dbReference>
<evidence type="ECO:0000313" key="9">
    <source>
        <dbReference type="Proteomes" id="UP000217199"/>
    </source>
</evidence>
<dbReference type="Proteomes" id="UP000217199">
    <property type="component" value="Unassembled WGS sequence"/>
</dbReference>
<dbReference type="FunCoup" id="A0A286UQP0">
    <property type="interactions" value="607"/>
</dbReference>
<feature type="compositionally biased region" description="Basic and acidic residues" evidence="5">
    <location>
        <begin position="717"/>
        <end position="731"/>
    </location>
</feature>
<feature type="compositionally biased region" description="Acidic residues" evidence="5">
    <location>
        <begin position="131"/>
        <end position="144"/>
    </location>
</feature>
<sequence length="859" mass="96814">MADSRFARLHTDPRFRRPKKANQKVVVDERFKSIFEDTDPKNSKSKKSKAGRVDKYGRHLPDSHDKDNLKRFYKLEDSITEDSKPEKSSSAEAKEPKFVDYARGEVLLESSDEEDSDIQQQRDDQESNIDNSDDDDGDDDDENETGPIVLGRHISKPIPILANEDLSDSDPENLEVDLNEDIDNTDLYAELEAQAAAYTQTDDEAANANDDDDSDGENAVVKTSRLAVVNLDWDHVRASHLYKIFSSLVSPSAPALIPSTKTEENPSKTKKGGKRRKNGKEEASEPSGPKIVRGRILSVRIYPSQFGKERLKKEEVEGPPKEIFKRPQKREEAELIGSLIQEDDGEEYNEKALRKYQLERLRYYYAIVTCDTPSAASHILSELDSTELERSANVFDLSYVPSDMTFDDPPRDEATPSSESSSSLTTSLDPAGAGANYRPLDFSTDALRHSKVQLKWDEDDPERNKVTRRTLTKKEIDEGDFRGLIASSSGESGSESEGEGQGVNGKQKKKKKTTTKTITKESTKEKGKAERERLRKLLLGGGKDEIPEGWDRANPFGSGDFDGGSEDGGRAEGDMEITFLPGLSEVNTNAEETTLDKYKRKQKEKRQARKKELKEKKDGGEGLREEKEGKKKKKKGVDDDFFAQDSDDEDEEEEEKENKKSKKERSKSKNGKKGGRDESENGSDSETEINSRRPATEAELELLVAPDDTQDSGGIHNHFDMKSIIKAEKTKGKSKKFKNKKRNKQGEEEELQEDFQIDVKDDRFKALHEDHTFAIDPSNPHFKKTKSMVALLDERSKRRQHTRDDNDRTDIYSAKGSKNQNQNEETSSAPQQSLKSLVESVKRKSNHTDGKGVGKRQRL</sequence>
<feature type="compositionally biased region" description="Basic residues" evidence="5">
    <location>
        <begin position="659"/>
        <end position="673"/>
    </location>
</feature>
<feature type="compositionally biased region" description="Basic residues" evidence="5">
    <location>
        <begin position="598"/>
        <end position="609"/>
    </location>
</feature>
<feature type="compositionally biased region" description="Basic and acidic residues" evidence="5">
    <location>
        <begin position="518"/>
        <end position="535"/>
    </location>
</feature>
<feature type="domain" description="ESF1 RRM" evidence="7">
    <location>
        <begin position="293"/>
        <end position="415"/>
    </location>
</feature>
<feature type="compositionally biased region" description="Polar residues" evidence="5">
    <location>
        <begin position="816"/>
        <end position="835"/>
    </location>
</feature>
<feature type="compositionally biased region" description="Basic residues" evidence="5">
    <location>
        <begin position="268"/>
        <end position="278"/>
    </location>
</feature>
<feature type="region of interest" description="Disordered" evidence="5">
    <location>
        <begin position="197"/>
        <end position="218"/>
    </location>
</feature>
<dbReference type="PANTHER" id="PTHR12202:SF0">
    <property type="entry name" value="ESF1 HOMOLOG"/>
    <property type="match status" value="1"/>
</dbReference>
<feature type="compositionally biased region" description="Basic and acidic residues" evidence="5">
    <location>
        <begin position="472"/>
        <end position="481"/>
    </location>
</feature>
<feature type="compositionally biased region" description="Basic residues" evidence="5">
    <location>
        <begin position="732"/>
        <end position="743"/>
    </location>
</feature>
<reference evidence="8 9" key="1">
    <citation type="journal article" date="2017" name="Mol. Ecol.">
        <title>Comparative and population genomic landscape of Phellinus noxius: A hypervariable fungus causing root rot in trees.</title>
        <authorList>
            <person name="Chung C.L."/>
            <person name="Lee T.J."/>
            <person name="Akiba M."/>
            <person name="Lee H.H."/>
            <person name="Kuo T.H."/>
            <person name="Liu D."/>
            <person name="Ke H.M."/>
            <person name="Yokoi T."/>
            <person name="Roa M.B."/>
            <person name="Lu M.J."/>
            <person name="Chang Y.Y."/>
            <person name="Ann P.J."/>
            <person name="Tsai J.N."/>
            <person name="Chen C.Y."/>
            <person name="Tzean S.S."/>
            <person name="Ota Y."/>
            <person name="Hattori T."/>
            <person name="Sahashi N."/>
            <person name="Liou R.F."/>
            <person name="Kikuchi T."/>
            <person name="Tsai I.J."/>
        </authorList>
    </citation>
    <scope>NUCLEOTIDE SEQUENCE [LARGE SCALE GENOMIC DNA]</scope>
    <source>
        <strain evidence="8 9">FFPRI411160</strain>
    </source>
</reference>
<feature type="compositionally biased region" description="Basic and acidic residues" evidence="5">
    <location>
        <begin position="610"/>
        <end position="629"/>
    </location>
</feature>
<dbReference type="Pfam" id="PF25121">
    <property type="entry name" value="RRM_ESF1"/>
    <property type="match status" value="1"/>
</dbReference>
<feature type="compositionally biased region" description="Basic and acidic residues" evidence="5">
    <location>
        <begin position="542"/>
        <end position="551"/>
    </location>
</feature>
<evidence type="ECO:0000256" key="2">
    <source>
        <dbReference type="ARBA" id="ARBA00009087"/>
    </source>
</evidence>
<evidence type="ECO:0000313" key="8">
    <source>
        <dbReference type="EMBL" id="PAV21918.1"/>
    </source>
</evidence>
<gene>
    <name evidence="8" type="ORF">PNOK_0187500</name>
</gene>
<feature type="compositionally biased region" description="Acidic residues" evidence="5">
    <location>
        <begin position="639"/>
        <end position="655"/>
    </location>
</feature>
<dbReference type="GO" id="GO:0003723">
    <property type="term" value="F:RNA binding"/>
    <property type="evidence" value="ECO:0007669"/>
    <property type="project" value="TreeGrafter"/>
</dbReference>
<feature type="compositionally biased region" description="Acidic residues" evidence="5">
    <location>
        <begin position="165"/>
        <end position="181"/>
    </location>
</feature>
<comment type="similarity">
    <text evidence="2">Belongs to the ESF1 family.</text>
</comment>
<feature type="region of interest" description="Disordered" evidence="5">
    <location>
        <begin position="403"/>
        <end position="439"/>
    </location>
</feature>
<dbReference type="GO" id="GO:0005730">
    <property type="term" value="C:nucleolus"/>
    <property type="evidence" value="ECO:0007669"/>
    <property type="project" value="UniProtKB-SubCell"/>
</dbReference>